<dbReference type="Pfam" id="PF07929">
    <property type="entry name" value="PRiA4_ORF3"/>
    <property type="match status" value="1"/>
</dbReference>
<organism evidence="3 4">
    <name type="scientific">Paraburkholderia silviterrae</name>
    <dbReference type="NCBI Taxonomy" id="2528715"/>
    <lineage>
        <taxon>Bacteria</taxon>
        <taxon>Pseudomonadati</taxon>
        <taxon>Pseudomonadota</taxon>
        <taxon>Betaproteobacteria</taxon>
        <taxon>Burkholderiales</taxon>
        <taxon>Burkholderiaceae</taxon>
        <taxon>Paraburkholderia</taxon>
    </lineage>
</organism>
<evidence type="ECO:0000313" key="4">
    <source>
        <dbReference type="Proteomes" id="UP000295722"/>
    </source>
</evidence>
<dbReference type="InterPro" id="IPR012912">
    <property type="entry name" value="Plasmid_pRiA4b_Orf3-like"/>
</dbReference>
<dbReference type="InterPro" id="IPR024047">
    <property type="entry name" value="MM3350-like_sf"/>
</dbReference>
<accession>A0A4R5LZ32</accession>
<evidence type="ECO:0000256" key="1">
    <source>
        <dbReference type="SAM" id="MobiDB-lite"/>
    </source>
</evidence>
<reference evidence="3 4" key="1">
    <citation type="submission" date="2019-03" db="EMBL/GenBank/DDBJ databases">
        <title>Paraburkholderia sp. 4M-K11, isolated from subtropical forest soil.</title>
        <authorList>
            <person name="Gao Z.-H."/>
            <person name="Qiu L.-H."/>
        </authorList>
    </citation>
    <scope>NUCLEOTIDE SEQUENCE [LARGE SCALE GENOMIC DNA]</scope>
    <source>
        <strain evidence="3 4">4M-K11</strain>
    </source>
</reference>
<dbReference type="EMBL" id="SMRP01000039">
    <property type="protein sequence ID" value="TDG17739.1"/>
    <property type="molecule type" value="Genomic_DNA"/>
</dbReference>
<proteinExistence type="predicted"/>
<dbReference type="SUPFAM" id="SSF159941">
    <property type="entry name" value="MM3350-like"/>
    <property type="match status" value="1"/>
</dbReference>
<evidence type="ECO:0000313" key="3">
    <source>
        <dbReference type="EMBL" id="TDG17739.1"/>
    </source>
</evidence>
<evidence type="ECO:0000259" key="2">
    <source>
        <dbReference type="Pfam" id="PF07929"/>
    </source>
</evidence>
<comment type="caution">
    <text evidence="3">The sequence shown here is derived from an EMBL/GenBank/DDBJ whole genome shotgun (WGS) entry which is preliminary data.</text>
</comment>
<gene>
    <name evidence="3" type="ORF">EYW47_36580</name>
</gene>
<dbReference type="AlphaFoldDB" id="A0A4R5LZ32"/>
<name>A0A4R5LZ32_9BURK</name>
<dbReference type="OrthoDB" id="9816539at2"/>
<dbReference type="Gene3D" id="3.10.290.30">
    <property type="entry name" value="MM3350-like"/>
    <property type="match status" value="1"/>
</dbReference>
<keyword evidence="4" id="KW-1185">Reference proteome</keyword>
<feature type="domain" description="Plasmid pRiA4b Orf3-like" evidence="2">
    <location>
        <begin position="22"/>
        <end position="63"/>
    </location>
</feature>
<sequence>MAADRKLKVCRMDSDSSDQSSVLQLRISLRCVGPPVCRRVLIPEQTTIAQLHQVMQLAMGWQTNTCTGSSSADGVTVAIATVRSSSSTAQTPCRWRRLACTNMSASPACTTSPRGGRTPREIHERS</sequence>
<dbReference type="Proteomes" id="UP000295722">
    <property type="component" value="Unassembled WGS sequence"/>
</dbReference>
<feature type="region of interest" description="Disordered" evidence="1">
    <location>
        <begin position="105"/>
        <end position="126"/>
    </location>
</feature>
<protein>
    <recommendedName>
        <fullName evidence="2">Plasmid pRiA4b Orf3-like domain-containing protein</fullName>
    </recommendedName>
</protein>